<feature type="signal peptide" evidence="2">
    <location>
        <begin position="1"/>
        <end position="49"/>
    </location>
</feature>
<feature type="domain" description="Predicted membrane protein YciQ-like C-terminal" evidence="4">
    <location>
        <begin position="296"/>
        <end position="520"/>
    </location>
</feature>
<dbReference type="InterPro" id="IPR048389">
    <property type="entry name" value="YciQ-like_C"/>
</dbReference>
<feature type="transmembrane region" description="Helical" evidence="1">
    <location>
        <begin position="250"/>
        <end position="270"/>
    </location>
</feature>
<dbReference type="EMBL" id="BAABHF010000038">
    <property type="protein sequence ID" value="GAA4505283.1"/>
    <property type="molecule type" value="Genomic_DNA"/>
</dbReference>
<feature type="transmembrane region" description="Helical" evidence="1">
    <location>
        <begin position="444"/>
        <end position="461"/>
    </location>
</feature>
<dbReference type="Proteomes" id="UP001500503">
    <property type="component" value="Unassembled WGS sequence"/>
</dbReference>
<evidence type="ECO:0000256" key="1">
    <source>
        <dbReference type="SAM" id="Phobius"/>
    </source>
</evidence>
<feature type="chain" id="PRO_5045120940" evidence="2">
    <location>
        <begin position="50"/>
        <end position="575"/>
    </location>
</feature>
<dbReference type="Pfam" id="PF20990">
    <property type="entry name" value="DUF2207_C"/>
    <property type="match status" value="1"/>
</dbReference>
<keyword evidence="6" id="KW-1185">Reference proteome</keyword>
<protein>
    <submittedName>
        <fullName evidence="5">DUF2207 domain-containing protein</fullName>
    </submittedName>
</protein>
<keyword evidence="1" id="KW-1133">Transmembrane helix</keyword>
<name>A0ABP8QL95_9ACTN</name>
<sequence length="575" mass="61860">MHHDLPTQVIPVWAGRSPVRCAPMLVRTRLLTAVAAVGGLLTCAAPAYASPSGQVVSDNVTLTSTEDGVLHAKETVTFEGTGVKRAFVRLKHVDDRRDRRFDIGDVHGGTVTVDGDRTVLTPSGGGGPGRRTVTLTYTVHGAMTPLRGRQQLDWVAAGGWNVPVAQTQVTVESGAAVQDLNCFAGELDSTVGCTQFFTNHSHVQAEFRQENLQPGEYLTIVIGYPPGTTSGTPAYEQRHTLATAFTVNTVTGAALVGLLVLLLGGVALLYSTRGRDARIVSKKAAEGDHAPLDHGEFSPPDGVRPGQIGTLIDEQADVVDVTATIIDLAVRHYLLIEELPRETYGRLDWQLRRLDRPADELMPYERVLYDALFAGRDVVRLSELGGTFADQLAAVRGALYEDVVRQGWFARRPDSERTRWTTAGTTLAGLGIIGTIALALYTNLALIGLALVIAGAALAIGGQYMPAKTTRGATVLAHTLGFRAYLYRGETTDAPSGDRVAMFSRYLPYAVVFDSVARWAGTVADIGGEGERADNLYWYEGPAEWDLSNFAESMRSFTLATSGAISASRQFRTLS</sequence>
<dbReference type="Pfam" id="PF09972">
    <property type="entry name" value="DUF2207"/>
    <property type="match status" value="1"/>
</dbReference>
<gene>
    <name evidence="5" type="ORF">GCM10023191_060710</name>
</gene>
<evidence type="ECO:0000313" key="6">
    <source>
        <dbReference type="Proteomes" id="UP001500503"/>
    </source>
</evidence>
<accession>A0ABP8QL95</accession>
<keyword evidence="2" id="KW-0732">Signal</keyword>
<evidence type="ECO:0000259" key="4">
    <source>
        <dbReference type="Pfam" id="PF20990"/>
    </source>
</evidence>
<keyword evidence="1" id="KW-0812">Transmembrane</keyword>
<feature type="transmembrane region" description="Helical" evidence="1">
    <location>
        <begin position="420"/>
        <end position="438"/>
    </location>
</feature>
<proteinExistence type="predicted"/>
<evidence type="ECO:0000256" key="2">
    <source>
        <dbReference type="SAM" id="SignalP"/>
    </source>
</evidence>
<comment type="caution">
    <text evidence="5">The sequence shown here is derived from an EMBL/GenBank/DDBJ whole genome shotgun (WGS) entry which is preliminary data.</text>
</comment>
<dbReference type="InterPro" id="IPR018702">
    <property type="entry name" value="DUF2207"/>
</dbReference>
<feature type="domain" description="DUF2207" evidence="3">
    <location>
        <begin position="60"/>
        <end position="222"/>
    </location>
</feature>
<organism evidence="5 6">
    <name type="scientific">Actinoallomurus oryzae</name>
    <dbReference type="NCBI Taxonomy" id="502180"/>
    <lineage>
        <taxon>Bacteria</taxon>
        <taxon>Bacillati</taxon>
        <taxon>Actinomycetota</taxon>
        <taxon>Actinomycetes</taxon>
        <taxon>Streptosporangiales</taxon>
        <taxon>Thermomonosporaceae</taxon>
        <taxon>Actinoallomurus</taxon>
    </lineage>
</organism>
<evidence type="ECO:0000313" key="5">
    <source>
        <dbReference type="EMBL" id="GAA4505283.1"/>
    </source>
</evidence>
<keyword evidence="1" id="KW-0472">Membrane</keyword>
<reference evidence="6" key="1">
    <citation type="journal article" date="2019" name="Int. J. Syst. Evol. Microbiol.">
        <title>The Global Catalogue of Microorganisms (GCM) 10K type strain sequencing project: providing services to taxonomists for standard genome sequencing and annotation.</title>
        <authorList>
            <consortium name="The Broad Institute Genomics Platform"/>
            <consortium name="The Broad Institute Genome Sequencing Center for Infectious Disease"/>
            <person name="Wu L."/>
            <person name="Ma J."/>
        </authorList>
    </citation>
    <scope>NUCLEOTIDE SEQUENCE [LARGE SCALE GENOMIC DNA]</scope>
    <source>
        <strain evidence="6">JCM 17933</strain>
    </source>
</reference>
<evidence type="ECO:0000259" key="3">
    <source>
        <dbReference type="Pfam" id="PF09972"/>
    </source>
</evidence>